<dbReference type="PANTHER" id="PTHR40267:SF1">
    <property type="entry name" value="BLR3294 PROTEIN"/>
    <property type="match status" value="1"/>
</dbReference>
<sequence>MAQRVGAEFGWRALVGWIHSYGMLHSTPLDLYRIVPDGYGFLFTTLGKKDQSAEETDAALGRLLETAQLLAANGAEFFCINSSPMVTHGGPGADLRLIASIREATGRPGTTTTTAAMRAMRAMGITKIAMCSPYQARNAKLIAFLEANGFEVVGSYGMTEELTHIHRLPGEVAYRVGREAFRAAPGAQALYMAGGRLRAIDVIEELETDLKVPVIASTPAIVWEVLHYFGTTTPIDGFGRLLSEFPALAEGDRQH</sequence>
<gene>
    <name evidence="1" type="ORF">U2F25_15215</name>
</gene>
<protein>
    <submittedName>
        <fullName evidence="1">Aspartate/glutamate racemase family protein</fullName>
    </submittedName>
</protein>
<dbReference type="InterPro" id="IPR053714">
    <property type="entry name" value="Iso_Racemase_Enz_sf"/>
</dbReference>
<evidence type="ECO:0000313" key="2">
    <source>
        <dbReference type="Proteomes" id="UP001290101"/>
    </source>
</evidence>
<dbReference type="EMBL" id="JAXOTQ010000017">
    <property type="protein sequence ID" value="MDZ5490799.1"/>
    <property type="molecule type" value="Genomic_DNA"/>
</dbReference>
<dbReference type="Proteomes" id="UP001290101">
    <property type="component" value="Unassembled WGS sequence"/>
</dbReference>
<proteinExistence type="predicted"/>
<evidence type="ECO:0000313" key="1">
    <source>
        <dbReference type="EMBL" id="MDZ5490799.1"/>
    </source>
</evidence>
<organism evidence="1 2">
    <name type="scientific">Micromonospora sicca</name>
    <dbReference type="NCBI Taxonomy" id="2202420"/>
    <lineage>
        <taxon>Bacteria</taxon>
        <taxon>Bacillati</taxon>
        <taxon>Actinomycetota</taxon>
        <taxon>Actinomycetes</taxon>
        <taxon>Micromonosporales</taxon>
        <taxon>Micromonosporaceae</taxon>
        <taxon>Micromonospora</taxon>
    </lineage>
</organism>
<accession>A0ABU5JE94</accession>
<name>A0ABU5JE94_9ACTN</name>
<dbReference type="Pfam" id="PF17645">
    <property type="entry name" value="Amdase"/>
    <property type="match status" value="1"/>
</dbReference>
<dbReference type="InterPro" id="IPR026286">
    <property type="entry name" value="MaiA/AMDase"/>
</dbReference>
<reference evidence="1 2" key="1">
    <citation type="submission" date="2023-12" db="EMBL/GenBank/DDBJ databases">
        <title>Micromonospora sp. nov., isolated from Atacama Desert.</title>
        <authorList>
            <person name="Carro L."/>
            <person name="Golinska P."/>
            <person name="Klenk H.-P."/>
            <person name="Goodfellow M."/>
        </authorList>
    </citation>
    <scope>NUCLEOTIDE SEQUENCE [LARGE SCALE GENOMIC DNA]</scope>
    <source>
        <strain evidence="1 2">4G53</strain>
    </source>
</reference>
<dbReference type="Gene3D" id="3.40.50.12500">
    <property type="match status" value="1"/>
</dbReference>
<keyword evidence="2" id="KW-1185">Reference proteome</keyword>
<dbReference type="RefSeq" id="WP_322440866.1">
    <property type="nucleotide sequence ID" value="NZ_JAXOTQ010000017.1"/>
</dbReference>
<dbReference type="PANTHER" id="PTHR40267">
    <property type="entry name" value="BLR3294 PROTEIN"/>
    <property type="match status" value="1"/>
</dbReference>
<comment type="caution">
    <text evidence="1">The sequence shown here is derived from an EMBL/GenBank/DDBJ whole genome shotgun (WGS) entry which is preliminary data.</text>
</comment>